<protein>
    <submittedName>
        <fullName evidence="3">Uncharacterized protein</fullName>
    </submittedName>
</protein>
<feature type="compositionally biased region" description="Basic residues" evidence="1">
    <location>
        <begin position="285"/>
        <end position="300"/>
    </location>
</feature>
<gene>
    <name evidence="3" type="ORF">THAOC_36649</name>
</gene>
<feature type="compositionally biased region" description="Basic and acidic residues" evidence="1">
    <location>
        <begin position="398"/>
        <end position="417"/>
    </location>
</feature>
<reference evidence="3 4" key="1">
    <citation type="journal article" date="2012" name="Genome Biol.">
        <title>Genome and low-iron response of an oceanic diatom adapted to chronic iron limitation.</title>
        <authorList>
            <person name="Lommer M."/>
            <person name="Specht M."/>
            <person name="Roy A.S."/>
            <person name="Kraemer L."/>
            <person name="Andreson R."/>
            <person name="Gutowska M.A."/>
            <person name="Wolf J."/>
            <person name="Bergner S.V."/>
            <person name="Schilhabel M.B."/>
            <person name="Klostermeier U.C."/>
            <person name="Beiko R.G."/>
            <person name="Rosenstiel P."/>
            <person name="Hippler M."/>
            <person name="Laroche J."/>
        </authorList>
    </citation>
    <scope>NUCLEOTIDE SEQUENCE [LARGE SCALE GENOMIC DNA]</scope>
    <source>
        <strain evidence="3 4">CCMP1005</strain>
    </source>
</reference>
<feature type="compositionally biased region" description="Low complexity" evidence="1">
    <location>
        <begin position="479"/>
        <end position="489"/>
    </location>
</feature>
<feature type="signal peptide" evidence="2">
    <location>
        <begin position="1"/>
        <end position="20"/>
    </location>
</feature>
<feature type="compositionally biased region" description="Basic residues" evidence="1">
    <location>
        <begin position="426"/>
        <end position="448"/>
    </location>
</feature>
<feature type="region of interest" description="Disordered" evidence="1">
    <location>
        <begin position="147"/>
        <end position="491"/>
    </location>
</feature>
<feature type="compositionally biased region" description="Basic residues" evidence="1">
    <location>
        <begin position="162"/>
        <end position="173"/>
    </location>
</feature>
<keyword evidence="2" id="KW-0732">Signal</keyword>
<feature type="compositionally biased region" description="Basic and acidic residues" evidence="1">
    <location>
        <begin position="266"/>
        <end position="282"/>
    </location>
</feature>
<organism evidence="3 4">
    <name type="scientific">Thalassiosira oceanica</name>
    <name type="common">Marine diatom</name>
    <dbReference type="NCBI Taxonomy" id="159749"/>
    <lineage>
        <taxon>Eukaryota</taxon>
        <taxon>Sar</taxon>
        <taxon>Stramenopiles</taxon>
        <taxon>Ochrophyta</taxon>
        <taxon>Bacillariophyta</taxon>
        <taxon>Coscinodiscophyceae</taxon>
        <taxon>Thalassiosirophycidae</taxon>
        <taxon>Thalassiosirales</taxon>
        <taxon>Thalassiosiraceae</taxon>
        <taxon>Thalassiosira</taxon>
    </lineage>
</organism>
<evidence type="ECO:0000256" key="1">
    <source>
        <dbReference type="SAM" id="MobiDB-lite"/>
    </source>
</evidence>
<accession>K0QZ68</accession>
<feature type="compositionally biased region" description="Basic and acidic residues" evidence="1">
    <location>
        <begin position="376"/>
        <end position="390"/>
    </location>
</feature>
<dbReference type="AlphaFoldDB" id="K0QZ68"/>
<evidence type="ECO:0000256" key="2">
    <source>
        <dbReference type="SAM" id="SignalP"/>
    </source>
</evidence>
<keyword evidence="4" id="KW-1185">Reference proteome</keyword>
<sequence>MKRTTIAATTIAFNFGLAEGFAPCGRRRGDDILSQSASIQSSAASDPRPGDRPGGVPCRTREPTAHGGRRRRRQRAMVGGLRAQRRRAGDFRHPGLSHPLHQVRRRRQAVARRREAARLPGLGRHLPEADPGHRRAHGLLREVQQQRAQGRTRAVPGGHGAVRGRARQGRVVRQRQLEERDRLHERRDGVDQPDRLVAVAHGGTAAGGPEGAVPDRGGRDTHHRGGAPQQHRAVADGRGGHGCGPEVPPGPARRVVRPGNVLGARHGQDEDRLGPARLERPRYSQPRRRHRPDRARYGRAGRKDNPRRVPVRPAHGGRRPVPRRRLRRRERAQDVRPDGHRLPLGEGVDPQQPSPVQGGRGDDRRGANGPVVVRAGPREVRGWDARDRPGGRTRRGRRLPELDRDGADTRLRGRDRVVPAAEAGGGRRRHGPGSRARRGARRPLRLRYRFGPPLGPLDVPRRGGSGDPGGPSLLPAPPQGAGAQPLGPGESVLLQHEGGRGQVRGGPGGHAAVLRVAREGGRGGRGRRRRRCVRAAFLIRDVILRVVYAK</sequence>
<feature type="compositionally biased region" description="Basic and acidic residues" evidence="1">
    <location>
        <begin position="175"/>
        <end position="194"/>
    </location>
</feature>
<name>K0QZ68_THAOC</name>
<feature type="compositionally biased region" description="Basic residues" evidence="1">
    <location>
        <begin position="315"/>
        <end position="330"/>
    </location>
</feature>
<feature type="compositionally biased region" description="Basic and acidic residues" evidence="1">
    <location>
        <begin position="331"/>
        <end position="343"/>
    </location>
</feature>
<proteinExistence type="predicted"/>
<feature type="chain" id="PRO_5003836467" evidence="2">
    <location>
        <begin position="21"/>
        <end position="550"/>
    </location>
</feature>
<evidence type="ECO:0000313" key="3">
    <source>
        <dbReference type="EMBL" id="EJK44783.1"/>
    </source>
</evidence>
<feature type="region of interest" description="Disordered" evidence="1">
    <location>
        <begin position="27"/>
        <end position="83"/>
    </location>
</feature>
<evidence type="ECO:0000313" key="4">
    <source>
        <dbReference type="Proteomes" id="UP000266841"/>
    </source>
</evidence>
<comment type="caution">
    <text evidence="3">The sequence shown here is derived from an EMBL/GenBank/DDBJ whole genome shotgun (WGS) entry which is preliminary data.</text>
</comment>
<dbReference type="OMA" id="QQYALER"/>
<dbReference type="Proteomes" id="UP000266841">
    <property type="component" value="Unassembled WGS sequence"/>
</dbReference>
<feature type="compositionally biased region" description="Low complexity" evidence="1">
    <location>
        <begin position="34"/>
        <end position="47"/>
    </location>
</feature>
<dbReference type="EMBL" id="AGNL01049223">
    <property type="protein sequence ID" value="EJK44783.1"/>
    <property type="molecule type" value="Genomic_DNA"/>
</dbReference>